<dbReference type="AlphaFoldDB" id="C3XPH7"/>
<feature type="domain" description="LRRCT" evidence="7">
    <location>
        <begin position="233"/>
        <end position="281"/>
    </location>
</feature>
<dbReference type="SUPFAM" id="SSF52058">
    <property type="entry name" value="L domain-like"/>
    <property type="match status" value="1"/>
</dbReference>
<dbReference type="PANTHER" id="PTHR24367:SF318">
    <property type="entry name" value="LEUCINE-RICH GLIOMA-INACTIVATED PROTEIN 1-LIKE"/>
    <property type="match status" value="1"/>
</dbReference>
<dbReference type="Gene3D" id="3.80.10.10">
    <property type="entry name" value="Ribonuclease Inhibitor"/>
    <property type="match status" value="2"/>
</dbReference>
<dbReference type="InterPro" id="IPR001611">
    <property type="entry name" value="Leu-rich_rpt"/>
</dbReference>
<evidence type="ECO:0000256" key="6">
    <source>
        <dbReference type="SAM" id="SignalP"/>
    </source>
</evidence>
<evidence type="ECO:0000256" key="1">
    <source>
        <dbReference type="ARBA" id="ARBA00022614"/>
    </source>
</evidence>
<dbReference type="SMART" id="SM00082">
    <property type="entry name" value="LRRCT"/>
    <property type="match status" value="1"/>
</dbReference>
<keyword evidence="2 6" id="KW-0732">Signal</keyword>
<dbReference type="InterPro" id="IPR032675">
    <property type="entry name" value="LRR_dom_sf"/>
</dbReference>
<evidence type="ECO:0000256" key="4">
    <source>
        <dbReference type="SAM" id="MobiDB-lite"/>
    </source>
</evidence>
<feature type="signal peptide" evidence="6">
    <location>
        <begin position="1"/>
        <end position="21"/>
    </location>
</feature>
<keyword evidence="5" id="KW-1133">Transmembrane helix</keyword>
<reference evidence="8" key="1">
    <citation type="journal article" date="2008" name="Nature">
        <title>The amphioxus genome and the evolution of the chordate karyotype.</title>
        <authorList>
            <consortium name="US DOE Joint Genome Institute (JGI-PGF)"/>
            <person name="Putnam N.H."/>
            <person name="Butts T."/>
            <person name="Ferrier D.E.K."/>
            <person name="Furlong R.F."/>
            <person name="Hellsten U."/>
            <person name="Kawashima T."/>
            <person name="Robinson-Rechavi M."/>
            <person name="Shoguchi E."/>
            <person name="Terry A."/>
            <person name="Yu J.-K."/>
            <person name="Benito-Gutierrez E.L."/>
            <person name="Dubchak I."/>
            <person name="Garcia-Fernandez J."/>
            <person name="Gibson-Brown J.J."/>
            <person name="Grigoriev I.V."/>
            <person name="Horton A.C."/>
            <person name="de Jong P.J."/>
            <person name="Jurka J."/>
            <person name="Kapitonov V.V."/>
            <person name="Kohara Y."/>
            <person name="Kuroki Y."/>
            <person name="Lindquist E."/>
            <person name="Lucas S."/>
            <person name="Osoegawa K."/>
            <person name="Pennacchio L.A."/>
            <person name="Salamov A.A."/>
            <person name="Satou Y."/>
            <person name="Sauka-Spengler T."/>
            <person name="Schmutz J."/>
            <person name="Shin-I T."/>
            <person name="Toyoda A."/>
            <person name="Bronner-Fraser M."/>
            <person name="Fujiyama A."/>
            <person name="Holland L.Z."/>
            <person name="Holland P.W.H."/>
            <person name="Satoh N."/>
            <person name="Rokhsar D.S."/>
        </authorList>
    </citation>
    <scope>NUCLEOTIDE SEQUENCE [LARGE SCALE GENOMIC DNA]</scope>
    <source>
        <strain evidence="8">S238N-H82</strain>
        <tissue evidence="8">Testes</tissue>
    </source>
</reference>
<name>C3XPH7_BRAFL</name>
<dbReference type="PANTHER" id="PTHR24367">
    <property type="entry name" value="LEUCINE-RICH REPEAT-CONTAINING PROTEIN"/>
    <property type="match status" value="1"/>
</dbReference>
<dbReference type="InParanoid" id="C3XPH7"/>
<dbReference type="SMART" id="SM00369">
    <property type="entry name" value="LRR_TYP"/>
    <property type="match status" value="4"/>
</dbReference>
<sequence>MLQRKALVLLLLVSKNLLLVAQQCPENCHATGKAFSSHCNCPSKNGMRSPCGWVGHGGNLYNFPVCLASIPSGANKNFQALYIKHLRSATLLEQSFESYRHSGLQFLSIHQSNISTIQPRAFEGLQMVTWLYLVDNRISNIETDAFLGLQNLTALILDQNMISDLSKHAFRGLPLLKRLSLARNELVTVPIDAILQPKALTDAILHKNHITTIGSDIMRLEQNQHLQLSIPDNKLRCDETLTWFVCNLHHLNQISGRKKLRCASPVDLHGHLINDVMISCPPYHHTNRPQDIIASTAHDELSITTGMSVQMTSAHPVTIYPKNETIATETYTDMSSSKDMSVSQCTTEKDHVILLGAGPITKDNSIYILAMTGAAVLPLILTLATLGALFIYKSSCGTESEKIDPYAVVYSDTLNPQVSQENMATDRETNAANQAQEHNDDTIQPYAVAYNEDPGSEIQPYAVAYVDVSGKGKNGKLPPYATTSCGPDQTPDPSNTIQPYTVPYDDDPGSEIQPYAVAYVDVTGKGKNGKLPPYATTSFGHDQTQVPNNTIKPYAVAYSEDPGPQLQPYSVTHEEPGSELQPHSVTHQISHSFSYSVTKPKFPTIPLSHMQWPTVKTQGHSFSLIQ</sequence>
<feature type="chain" id="PRO_5002934577" description="LRRCT domain-containing protein" evidence="6">
    <location>
        <begin position="22"/>
        <end position="626"/>
    </location>
</feature>
<keyword evidence="5" id="KW-0472">Membrane</keyword>
<proteinExistence type="predicted"/>
<dbReference type="Pfam" id="PF13855">
    <property type="entry name" value="LRR_8"/>
    <property type="match status" value="1"/>
</dbReference>
<feature type="transmembrane region" description="Helical" evidence="5">
    <location>
        <begin position="366"/>
        <end position="392"/>
    </location>
</feature>
<keyword evidence="5" id="KW-0812">Transmembrane</keyword>
<evidence type="ECO:0000256" key="5">
    <source>
        <dbReference type="SAM" id="Phobius"/>
    </source>
</evidence>
<dbReference type="InterPro" id="IPR003591">
    <property type="entry name" value="Leu-rich_rpt_typical-subtyp"/>
</dbReference>
<evidence type="ECO:0000256" key="2">
    <source>
        <dbReference type="ARBA" id="ARBA00022729"/>
    </source>
</evidence>
<evidence type="ECO:0000313" key="8">
    <source>
        <dbReference type="EMBL" id="EEN69848.1"/>
    </source>
</evidence>
<organism evidence="8">
    <name type="scientific">Branchiostoma floridae</name>
    <name type="common">Florida lancelet</name>
    <name type="synonym">Amphioxus</name>
    <dbReference type="NCBI Taxonomy" id="7739"/>
    <lineage>
        <taxon>Eukaryota</taxon>
        <taxon>Metazoa</taxon>
        <taxon>Chordata</taxon>
        <taxon>Cephalochordata</taxon>
        <taxon>Leptocardii</taxon>
        <taxon>Amphioxiformes</taxon>
        <taxon>Branchiostomatidae</taxon>
        <taxon>Branchiostoma</taxon>
    </lineage>
</organism>
<gene>
    <name evidence="8" type="ORF">BRAFLDRAFT_72039</name>
</gene>
<dbReference type="InterPro" id="IPR000483">
    <property type="entry name" value="Cys-rich_flank_reg_C"/>
</dbReference>
<evidence type="ECO:0000259" key="7">
    <source>
        <dbReference type="SMART" id="SM00082"/>
    </source>
</evidence>
<protein>
    <recommendedName>
        <fullName evidence="7">LRRCT domain-containing protein</fullName>
    </recommendedName>
</protein>
<dbReference type="InterPro" id="IPR051295">
    <property type="entry name" value="LGI_related"/>
</dbReference>
<dbReference type="EMBL" id="GG666451">
    <property type="protein sequence ID" value="EEN69848.1"/>
    <property type="molecule type" value="Genomic_DNA"/>
</dbReference>
<feature type="region of interest" description="Disordered" evidence="4">
    <location>
        <begin position="562"/>
        <end position="584"/>
    </location>
</feature>
<evidence type="ECO:0000256" key="3">
    <source>
        <dbReference type="ARBA" id="ARBA00022737"/>
    </source>
</evidence>
<accession>C3XPH7</accession>
<keyword evidence="1" id="KW-0433">Leucine-rich repeat</keyword>
<keyword evidence="3" id="KW-0677">Repeat</keyword>